<dbReference type="EMBL" id="CP003642">
    <property type="protein sequence ID" value="AFZ26623.1"/>
    <property type="molecule type" value="Genomic_DNA"/>
</dbReference>
<dbReference type="HOGENOM" id="CLU_166175_0_0_3"/>
<dbReference type="AlphaFoldDB" id="K9X2G0"/>
<evidence type="ECO:0000313" key="1">
    <source>
        <dbReference type="EMBL" id="AFZ26623.1"/>
    </source>
</evidence>
<reference evidence="1 2" key="1">
    <citation type="submission" date="2012-06" db="EMBL/GenBank/DDBJ databases">
        <title>Finished chromosome of genome of Cylindrospermum stagnale PCC 7417.</title>
        <authorList>
            <consortium name="US DOE Joint Genome Institute"/>
            <person name="Gugger M."/>
            <person name="Coursin T."/>
            <person name="Rippka R."/>
            <person name="Tandeau De Marsac N."/>
            <person name="Huntemann M."/>
            <person name="Wei C.-L."/>
            <person name="Han J."/>
            <person name="Detter J.C."/>
            <person name="Han C."/>
            <person name="Tapia R."/>
            <person name="Chen A."/>
            <person name="Kyrpides N."/>
            <person name="Mavromatis K."/>
            <person name="Markowitz V."/>
            <person name="Szeto E."/>
            <person name="Ivanova N."/>
            <person name="Pagani I."/>
            <person name="Pati A."/>
            <person name="Goodwin L."/>
            <person name="Nordberg H.P."/>
            <person name="Cantor M.N."/>
            <person name="Hua S.X."/>
            <person name="Woyke T."/>
            <person name="Kerfeld C.A."/>
        </authorList>
    </citation>
    <scope>NUCLEOTIDE SEQUENCE [LARGE SCALE GENOMIC DNA]</scope>
    <source>
        <strain evidence="1 2">PCC 7417</strain>
    </source>
</reference>
<keyword evidence="2" id="KW-1185">Reference proteome</keyword>
<protein>
    <submittedName>
        <fullName evidence="1">Uncharacterized protein</fullName>
    </submittedName>
</protein>
<gene>
    <name evidence="1" type="ORF">Cylst_4545</name>
</gene>
<dbReference type="eggNOG" id="ENOG5030HMA">
    <property type="taxonomic scope" value="Bacteria"/>
</dbReference>
<name>K9X2G0_9NOST</name>
<proteinExistence type="predicted"/>
<evidence type="ECO:0000313" key="2">
    <source>
        <dbReference type="Proteomes" id="UP000010475"/>
    </source>
</evidence>
<accession>K9X2G0</accession>
<dbReference type="Proteomes" id="UP000010475">
    <property type="component" value="Chromosome"/>
</dbReference>
<sequence length="129" mass="14848">MPICEKCGSQMEIRQEGSTQGLFCTNCDWSIVTTYIPETQRDETLYEVSIINGDAQNKQHIRTVAQVANVNFLAARKLLQERSPFVVFRGNAKEVVRVREVLSMPELVYEITPEFPWQGDQILELEGYY</sequence>
<dbReference type="KEGG" id="csg:Cylst_4545"/>
<organism evidence="1 2">
    <name type="scientific">Cylindrospermum stagnale PCC 7417</name>
    <dbReference type="NCBI Taxonomy" id="56107"/>
    <lineage>
        <taxon>Bacteria</taxon>
        <taxon>Bacillati</taxon>
        <taxon>Cyanobacteriota</taxon>
        <taxon>Cyanophyceae</taxon>
        <taxon>Nostocales</taxon>
        <taxon>Nostocaceae</taxon>
        <taxon>Cylindrospermum</taxon>
    </lineage>
</organism>